<reference evidence="1 2" key="1">
    <citation type="submission" date="2016-07" db="EMBL/GenBank/DDBJ databases">
        <title>High microdiversification within the ubiquitous acI lineage of Actinobacteria.</title>
        <authorList>
            <person name="Neuenschwander S.M."/>
            <person name="Salcher M."/>
            <person name="Ghai R."/>
            <person name="Pernthaler J."/>
        </authorList>
    </citation>
    <scope>NUCLEOTIDE SEQUENCE [LARGE SCALE GENOMIC DNA]</scope>
    <source>
        <strain evidence="1">MMS-21-160</strain>
    </source>
</reference>
<dbReference type="InterPro" id="IPR029044">
    <property type="entry name" value="Nucleotide-diphossugar_trans"/>
</dbReference>
<accession>A0A249KAQ5</accession>
<dbReference type="Gene3D" id="3.90.550.10">
    <property type="entry name" value="Spore Coat Polysaccharide Biosynthesis Protein SpsA, Chain A"/>
    <property type="match status" value="1"/>
</dbReference>
<dbReference type="AlphaFoldDB" id="A0A249KAQ5"/>
<protein>
    <submittedName>
        <fullName evidence="1">Uncharacterized protein</fullName>
    </submittedName>
</protein>
<evidence type="ECO:0000313" key="1">
    <source>
        <dbReference type="EMBL" id="ASY13842.1"/>
    </source>
</evidence>
<dbReference type="EMBL" id="CP016771">
    <property type="protein sequence ID" value="ASY13842.1"/>
    <property type="molecule type" value="Genomic_DNA"/>
</dbReference>
<keyword evidence="2" id="KW-1185">Reference proteome</keyword>
<gene>
    <name evidence="1" type="ORF">B1s21160_06010</name>
</gene>
<dbReference type="OrthoDB" id="1491786at2"/>
<organism evidence="1 2">
    <name type="scientific">Candidatus Nanopelagicus hibericus</name>
    <dbReference type="NCBI Taxonomy" id="1884915"/>
    <lineage>
        <taxon>Bacteria</taxon>
        <taxon>Bacillati</taxon>
        <taxon>Actinomycetota</taxon>
        <taxon>Actinomycetes</taxon>
        <taxon>Candidatus Nanopelagicales</taxon>
        <taxon>Candidatus Nanopelagicaceae</taxon>
        <taxon>Candidatus Nanopelagicus</taxon>
    </lineage>
</organism>
<dbReference type="SUPFAM" id="SSF53448">
    <property type="entry name" value="Nucleotide-diphospho-sugar transferases"/>
    <property type="match status" value="1"/>
</dbReference>
<dbReference type="Proteomes" id="UP000217171">
    <property type="component" value="Chromosome"/>
</dbReference>
<name>A0A249KAQ5_9ACTN</name>
<sequence length="319" mass="36893">MEKGCSEELIKGKRDYIVTIAIGDKYLTDWEQFALPFWTSYCKKYGLGLIVICKDLIEPGDVTWKKATWQKFLIGEYTKKFYPHVERVCYLDTDILISPLAPNVFDFHKDGSMSLVSLFHRLPYSRTTTLEKLTWFRNQSSEGRYPLDSAIYMGISDLFNYHGLAAQEDYACAGMFIMDTSIHSKTMHQFFLTVDSSIHTITNGGDQTHFNFLAQNSFLINWLSYKFQSIWSYEAANYYPSVFFDCYSDHTYLSIQNALINNYFLHFAGGWSECQQWKDPKVFQENITLGNISNLIEYQNKALKSGKPVGHIKFLNGMG</sequence>
<proteinExistence type="predicted"/>
<evidence type="ECO:0000313" key="2">
    <source>
        <dbReference type="Proteomes" id="UP000217171"/>
    </source>
</evidence>
<dbReference type="RefSeq" id="WP_095672818.1">
    <property type="nucleotide sequence ID" value="NZ_CP016771.1"/>
</dbReference>
<dbReference type="KEGG" id="nhi:B1s21160_06010"/>